<protein>
    <submittedName>
        <fullName evidence="1">11167_t:CDS:1</fullName>
    </submittedName>
</protein>
<reference evidence="1" key="1">
    <citation type="submission" date="2021-06" db="EMBL/GenBank/DDBJ databases">
        <authorList>
            <person name="Kallberg Y."/>
            <person name="Tangrot J."/>
            <person name="Rosling A."/>
        </authorList>
    </citation>
    <scope>NUCLEOTIDE SEQUENCE</scope>
    <source>
        <strain evidence="1">CL356</strain>
    </source>
</reference>
<name>A0ACA9M8U3_9GLOM</name>
<evidence type="ECO:0000313" key="1">
    <source>
        <dbReference type="EMBL" id="CAG8575647.1"/>
    </source>
</evidence>
<organism evidence="1 2">
    <name type="scientific">Acaulospora colombiana</name>
    <dbReference type="NCBI Taxonomy" id="27376"/>
    <lineage>
        <taxon>Eukaryota</taxon>
        <taxon>Fungi</taxon>
        <taxon>Fungi incertae sedis</taxon>
        <taxon>Mucoromycota</taxon>
        <taxon>Glomeromycotina</taxon>
        <taxon>Glomeromycetes</taxon>
        <taxon>Diversisporales</taxon>
        <taxon>Acaulosporaceae</taxon>
        <taxon>Acaulospora</taxon>
    </lineage>
</organism>
<comment type="caution">
    <text evidence="1">The sequence shown here is derived from an EMBL/GenBank/DDBJ whole genome shotgun (WGS) entry which is preliminary data.</text>
</comment>
<accession>A0ACA9M8U3</accession>
<dbReference type="EMBL" id="CAJVPT010011016">
    <property type="protein sequence ID" value="CAG8575647.1"/>
    <property type="molecule type" value="Genomic_DNA"/>
</dbReference>
<evidence type="ECO:0000313" key="2">
    <source>
        <dbReference type="Proteomes" id="UP000789525"/>
    </source>
</evidence>
<gene>
    <name evidence="1" type="ORF">ACOLOM_LOCUS5772</name>
</gene>
<proteinExistence type="predicted"/>
<keyword evidence="2" id="KW-1185">Reference proteome</keyword>
<feature type="non-terminal residue" evidence="1">
    <location>
        <position position="1"/>
    </location>
</feature>
<dbReference type="Proteomes" id="UP000789525">
    <property type="component" value="Unassembled WGS sequence"/>
</dbReference>
<sequence length="45" mass="5159">NMEKPAFDDRSDDTADFDDIEALNIDSNITSTESELYEKISFKNN</sequence>